<dbReference type="RefSeq" id="WP_012356447.1">
    <property type="nucleotide sequence ID" value="NZ_CBCRZP010000052.1"/>
</dbReference>
<dbReference type="AlphaFoldDB" id="A0A375G9L1"/>
<dbReference type="GeneID" id="29764828"/>
<accession>A0A375G9L1</accession>
<organism evidence="1 2">
    <name type="scientific">Cupriavidus taiwanensis</name>
    <dbReference type="NCBI Taxonomy" id="164546"/>
    <lineage>
        <taxon>Bacteria</taxon>
        <taxon>Pseudomonadati</taxon>
        <taxon>Pseudomonadota</taxon>
        <taxon>Betaproteobacteria</taxon>
        <taxon>Burkholderiales</taxon>
        <taxon>Burkholderiaceae</taxon>
        <taxon>Cupriavidus</taxon>
    </lineage>
</organism>
<name>A0A375G9L1_9BURK</name>
<sequence length="142" mass="13911">MDLVQKTLAAVALASLGGTACAKAVTFEEIERADTVSGRYISHLSATEMEAVEGSVAPVVIAGVAATAGAIANGGAYWVNTPNPTAAGLAWNAGTGFTSGFLGGIASSLPRVGTVLVTGAAPFIPALPQPPLQKCGAAGLAC</sequence>
<evidence type="ECO:0008006" key="3">
    <source>
        <dbReference type="Google" id="ProtNLM"/>
    </source>
</evidence>
<evidence type="ECO:0000313" key="1">
    <source>
        <dbReference type="EMBL" id="SPC21096.1"/>
    </source>
</evidence>
<dbReference type="PROSITE" id="PS51257">
    <property type="entry name" value="PROKAR_LIPOPROTEIN"/>
    <property type="match status" value="1"/>
</dbReference>
<gene>
    <name evidence="1" type="ORF">CBM2594_B10200</name>
</gene>
<dbReference type="Proteomes" id="UP000257139">
    <property type="component" value="Chromosome CBM2594_b"/>
</dbReference>
<dbReference type="EMBL" id="LT978514">
    <property type="protein sequence ID" value="SPC21096.1"/>
    <property type="molecule type" value="Genomic_DNA"/>
</dbReference>
<proteinExistence type="predicted"/>
<evidence type="ECO:0000313" key="2">
    <source>
        <dbReference type="Proteomes" id="UP000257139"/>
    </source>
</evidence>
<reference evidence="1 2" key="1">
    <citation type="submission" date="2018-01" db="EMBL/GenBank/DDBJ databases">
        <authorList>
            <person name="Clerissi C."/>
        </authorList>
    </citation>
    <scope>NUCLEOTIDE SEQUENCE [LARGE SCALE GENOMIC DNA]</scope>
    <source>
        <strain evidence="1">Cupriavidus taiwanensis STM 6021</strain>
    </source>
</reference>
<protein>
    <recommendedName>
        <fullName evidence="3">Lipoprotein</fullName>
    </recommendedName>
</protein>